<keyword evidence="7" id="KW-0648">Protein biosynthesis</keyword>
<evidence type="ECO:0000256" key="8">
    <source>
        <dbReference type="ARBA" id="ARBA00023134"/>
    </source>
</evidence>
<name>A0ABQ9XA99_9EUKA</name>
<dbReference type="Gene3D" id="3.40.50.300">
    <property type="entry name" value="P-loop containing nucleotide triphosphate hydrolases"/>
    <property type="match status" value="1"/>
</dbReference>
<evidence type="ECO:0000256" key="1">
    <source>
        <dbReference type="ARBA" id="ARBA00007249"/>
    </source>
</evidence>
<evidence type="ECO:0000256" key="2">
    <source>
        <dbReference type="ARBA" id="ARBA00011986"/>
    </source>
</evidence>
<feature type="domain" description="Tr-type G" evidence="10">
    <location>
        <begin position="48"/>
        <end position="257"/>
    </location>
</feature>
<dbReference type="Proteomes" id="UP001281761">
    <property type="component" value="Unassembled WGS sequence"/>
</dbReference>
<dbReference type="InterPro" id="IPR015256">
    <property type="entry name" value="eIF2g_C"/>
</dbReference>
<evidence type="ECO:0000256" key="3">
    <source>
        <dbReference type="ARBA" id="ARBA00022540"/>
    </source>
</evidence>
<dbReference type="Pfam" id="PF09173">
    <property type="entry name" value="eIF2_C"/>
    <property type="match status" value="1"/>
</dbReference>
<dbReference type="InterPro" id="IPR027417">
    <property type="entry name" value="P-loop_NTPase"/>
</dbReference>
<dbReference type="InterPro" id="IPR044128">
    <property type="entry name" value="eIF2g_GTP-bd"/>
</dbReference>
<evidence type="ECO:0000259" key="10">
    <source>
        <dbReference type="PROSITE" id="PS51722"/>
    </source>
</evidence>
<organism evidence="11 12">
    <name type="scientific">Blattamonas nauphoetae</name>
    <dbReference type="NCBI Taxonomy" id="2049346"/>
    <lineage>
        <taxon>Eukaryota</taxon>
        <taxon>Metamonada</taxon>
        <taxon>Preaxostyla</taxon>
        <taxon>Oxymonadida</taxon>
        <taxon>Blattamonas</taxon>
    </lineage>
</organism>
<keyword evidence="5" id="KW-0547">Nucleotide-binding</keyword>
<dbReference type="InterPro" id="IPR001296">
    <property type="entry name" value="Glyco_trans_1"/>
</dbReference>
<accession>A0ABQ9XA99</accession>
<dbReference type="PANTHER" id="PTHR42854">
    <property type="entry name" value="EUKARYOTIC TRANSLATION INITIATION FACTOR 2 SUBUNIT 3 FAMILY MEMBER"/>
    <property type="match status" value="1"/>
</dbReference>
<keyword evidence="4" id="KW-0808">Transferase</keyword>
<dbReference type="GO" id="GO:0003743">
    <property type="term" value="F:translation initiation factor activity"/>
    <property type="evidence" value="ECO:0007669"/>
    <property type="project" value="UniProtKB-KW"/>
</dbReference>
<dbReference type="PRINTS" id="PR00315">
    <property type="entry name" value="ELONGATNFCT"/>
</dbReference>
<dbReference type="EC" id="3.6.5.3" evidence="2"/>
<dbReference type="InterPro" id="IPR000795">
    <property type="entry name" value="T_Tr_GTP-bd_dom"/>
</dbReference>
<dbReference type="InterPro" id="IPR031814">
    <property type="entry name" value="ALG11_N"/>
</dbReference>
<evidence type="ECO:0000313" key="11">
    <source>
        <dbReference type="EMBL" id="KAK2948198.1"/>
    </source>
</evidence>
<dbReference type="InterPro" id="IPR044127">
    <property type="entry name" value="eIF2g_dom_2"/>
</dbReference>
<dbReference type="InterPro" id="IPR009000">
    <property type="entry name" value="Transl_B-barrel_sf"/>
</dbReference>
<dbReference type="Gene3D" id="3.40.50.2000">
    <property type="entry name" value="Glycogen Phosphorylase B"/>
    <property type="match status" value="1"/>
</dbReference>
<dbReference type="NCBIfam" id="NF003077">
    <property type="entry name" value="PRK04000.1"/>
    <property type="match status" value="1"/>
</dbReference>
<keyword evidence="4" id="KW-0328">Glycosyltransferase</keyword>
<dbReference type="EMBL" id="JARBJD010000182">
    <property type="protein sequence ID" value="KAK2948198.1"/>
    <property type="molecule type" value="Genomic_DNA"/>
</dbReference>
<evidence type="ECO:0000313" key="12">
    <source>
        <dbReference type="Proteomes" id="UP001281761"/>
    </source>
</evidence>
<dbReference type="InterPro" id="IPR009001">
    <property type="entry name" value="Transl_elong_EF1A/Init_IF2_C"/>
</dbReference>
<evidence type="ECO:0000256" key="5">
    <source>
        <dbReference type="ARBA" id="ARBA00022741"/>
    </source>
</evidence>
<dbReference type="Pfam" id="PF00009">
    <property type="entry name" value="GTP_EFTU"/>
    <property type="match status" value="1"/>
</dbReference>
<comment type="caution">
    <text evidence="11">The sequence shown here is derived from an EMBL/GenBank/DDBJ whole genome shotgun (WGS) entry which is preliminary data.</text>
</comment>
<dbReference type="CDD" id="cd01888">
    <property type="entry name" value="eIF2_gamma"/>
    <property type="match status" value="1"/>
</dbReference>
<proteinExistence type="inferred from homology"/>
<dbReference type="PROSITE" id="PS51722">
    <property type="entry name" value="G_TR_2"/>
    <property type="match status" value="1"/>
</dbReference>
<dbReference type="InterPro" id="IPR050543">
    <property type="entry name" value="eIF2G"/>
</dbReference>
<dbReference type="SUPFAM" id="SSF53756">
    <property type="entry name" value="UDP-Glycosyltransferase/glycogen phosphorylase"/>
    <property type="match status" value="1"/>
</dbReference>
<dbReference type="CDD" id="cd03688">
    <property type="entry name" value="eIF2_gamma_II"/>
    <property type="match status" value="1"/>
</dbReference>
<dbReference type="Pfam" id="PF15924">
    <property type="entry name" value="ALG11_N"/>
    <property type="match status" value="1"/>
</dbReference>
<sequence length="952" mass="106114">MSEKTKSSGETGETPVGELRKEFIPSDDGLPCPITEFHPLHPAIMSKQATINIGTIGHVAHGKTTLVKAISGVHTIKHSHEKMRNITIKLGYANAKIFRCDNPFCPAPECYTSGGSSKDEGFPCERFNCGGVMRLIRHISFVDCPGHDILMATMLNGAAVMDAAVLLIAGNEPCPQPQTREHLAAIEIMAMPHIIVVQNKIDLIKKRDDSITHHDEIVKFLKNTQADGAPIIPASAQLGINVNAVSQRIVSHVPIPLRDFVAAPQLIVIRSFDVNKPGFSIDQIEGGVAGGSLLRGVLKLGMNIELRPGIITTSEDKKKSKKDTKAQTTTFLLSTIVSLKAEKNDLTFAVPGGLIGVGTLIDPSLTKNDLLVGQVLGIPSYMPDVFVALEIKYTLMYRLVGVKSDDDKGSTVTGLTEGETLLVNIGSHSLGCTVYAVKKDSCRLELLKAVCTAIGERIALSRKIQTRWRLIGHGKFGGGEKVFWHFLDLVAKQLEPQGKYEIVVFCAPSDKFNDFETLLKHAQNVFAYQFSFLEKNKNIRLMPIKYLRTTFNSRSWPFTLLSMAYTAYMGGRKCAIEYPVHVVFETSGYPCAYSIMKRLTGCEIFAYIHYPFAYSLERQMVKHGGMHQTGLSGKLKITLRKMYYLLIQKLYRNGLECCSKKWVNSSWTQARHGEISSTEIRTNKQKLDEEFEVLFPPCDSEEFLNELSSKWAKKGVSVTIPTLEHANDVLKWNIPQDADQRQPTIITVGQFRPEKDHPKQIEIIAKLYEMHPEIRKDPSKKVKLVMCGGVVRGGDDYLNSLEQLIKEKKVEDVVEIRKNVRGDDLRQYLMSSMTAVHTMFEEHFGIVIVEMMASGAIPICNPSGGMYDDVFIRGRTDKKSILPGFTAITAEEYAEAVYNVYSLYTEQANGKSDKYRQIQLACYKEALRFSIIVFRQQAEKDLLSILGPAKTS</sequence>
<comment type="catalytic activity">
    <reaction evidence="9">
        <text>GTP + H2O = GDP + phosphate + H(+)</text>
        <dbReference type="Rhea" id="RHEA:19669"/>
        <dbReference type="ChEBI" id="CHEBI:15377"/>
        <dbReference type="ChEBI" id="CHEBI:15378"/>
        <dbReference type="ChEBI" id="CHEBI:37565"/>
        <dbReference type="ChEBI" id="CHEBI:43474"/>
        <dbReference type="ChEBI" id="CHEBI:58189"/>
        <dbReference type="EC" id="3.6.5.3"/>
    </reaction>
</comment>
<keyword evidence="12" id="KW-1185">Reference proteome</keyword>
<keyword evidence="3 11" id="KW-0396">Initiation factor</keyword>
<keyword evidence="8" id="KW-0342">GTP-binding</keyword>
<dbReference type="PANTHER" id="PTHR42854:SF3">
    <property type="entry name" value="EUKARYOTIC TRANSLATION INITIATION FACTOR 2 SUBUNIT 3-RELATED"/>
    <property type="match status" value="1"/>
</dbReference>
<evidence type="ECO:0000256" key="4">
    <source>
        <dbReference type="ARBA" id="ARBA00022676"/>
    </source>
</evidence>
<dbReference type="CDD" id="cd15490">
    <property type="entry name" value="eIF2_gamma_III"/>
    <property type="match status" value="1"/>
</dbReference>
<comment type="similarity">
    <text evidence="1">Belongs to the TRAFAC class translation factor GTPase superfamily. Classic translation factor GTPase family. EF-Tu/EF-1A subfamily.</text>
</comment>
<gene>
    <name evidence="11" type="ORF">BLNAU_16907</name>
</gene>
<keyword evidence="6 11" id="KW-0378">Hydrolase</keyword>
<evidence type="ECO:0000256" key="7">
    <source>
        <dbReference type="ARBA" id="ARBA00022917"/>
    </source>
</evidence>
<evidence type="ECO:0000256" key="6">
    <source>
        <dbReference type="ARBA" id="ARBA00022801"/>
    </source>
</evidence>
<dbReference type="SUPFAM" id="SSF52540">
    <property type="entry name" value="P-loop containing nucleoside triphosphate hydrolases"/>
    <property type="match status" value="1"/>
</dbReference>
<evidence type="ECO:0000256" key="9">
    <source>
        <dbReference type="ARBA" id="ARBA00048107"/>
    </source>
</evidence>
<dbReference type="SUPFAM" id="SSF50465">
    <property type="entry name" value="EF-Tu/eEF-1alpha/eIF2-gamma C-terminal domain"/>
    <property type="match status" value="1"/>
</dbReference>
<reference evidence="11 12" key="1">
    <citation type="journal article" date="2022" name="bioRxiv">
        <title>Genomics of Preaxostyla Flagellates Illuminates Evolutionary Transitions and the Path Towards Mitochondrial Loss.</title>
        <authorList>
            <person name="Novak L.V.F."/>
            <person name="Treitli S.C."/>
            <person name="Pyrih J."/>
            <person name="Halakuc P."/>
            <person name="Pipaliya S.V."/>
            <person name="Vacek V."/>
            <person name="Brzon O."/>
            <person name="Soukal P."/>
            <person name="Eme L."/>
            <person name="Dacks J.B."/>
            <person name="Karnkowska A."/>
            <person name="Elias M."/>
            <person name="Hampl V."/>
        </authorList>
    </citation>
    <scope>NUCLEOTIDE SEQUENCE [LARGE SCALE GENOMIC DNA]</scope>
    <source>
        <strain evidence="11">NAU3</strain>
        <tissue evidence="11">Gut</tissue>
    </source>
</reference>
<dbReference type="Gene3D" id="2.40.30.10">
    <property type="entry name" value="Translation factors"/>
    <property type="match status" value="2"/>
</dbReference>
<dbReference type="Pfam" id="PF00534">
    <property type="entry name" value="Glycos_transf_1"/>
    <property type="match status" value="1"/>
</dbReference>
<protein>
    <recommendedName>
        <fullName evidence="2">protein-synthesizing GTPase</fullName>
        <ecNumber evidence="2">3.6.5.3</ecNumber>
    </recommendedName>
</protein>
<dbReference type="GO" id="GO:0016787">
    <property type="term" value="F:hydrolase activity"/>
    <property type="evidence" value="ECO:0007669"/>
    <property type="project" value="UniProtKB-KW"/>
</dbReference>
<dbReference type="SUPFAM" id="SSF50447">
    <property type="entry name" value="Translation proteins"/>
    <property type="match status" value="1"/>
</dbReference>